<dbReference type="InterPro" id="IPR036236">
    <property type="entry name" value="Znf_C2H2_sf"/>
</dbReference>
<reference evidence="3" key="2">
    <citation type="submission" date="2014-03" db="EMBL/GenBank/DDBJ databases">
        <title>The whipworm genome and dual-species transcriptomics of an intimate host-pathogen interaction.</title>
        <authorList>
            <person name="Foth B.J."/>
            <person name="Tsai I.J."/>
            <person name="Reid A.J."/>
            <person name="Bancroft A.J."/>
            <person name="Nichol S."/>
            <person name="Tracey A."/>
            <person name="Holroyd N."/>
            <person name="Cotton J.A."/>
            <person name="Stanley E.J."/>
            <person name="Zarowiecki M."/>
            <person name="Liu J.Z."/>
            <person name="Huckvale T."/>
            <person name="Cooper P.J."/>
            <person name="Grencis R.K."/>
            <person name="Berriman M."/>
        </authorList>
    </citation>
    <scope>NUCLEOTIDE SEQUENCE [LARGE SCALE GENOMIC DNA]</scope>
</reference>
<dbReference type="EMBL" id="HG806671">
    <property type="protein sequence ID" value="CDW59651.1"/>
    <property type="molecule type" value="Genomic_DNA"/>
</dbReference>
<dbReference type="PROSITE" id="PS00028">
    <property type="entry name" value="ZINC_FINGER_C2H2_1"/>
    <property type="match status" value="1"/>
</dbReference>
<gene>
    <name evidence="3" type="ORF">TTRE_0000798901</name>
</gene>
<dbReference type="Proteomes" id="UP000030665">
    <property type="component" value="Unassembled WGS sequence"/>
</dbReference>
<name>A0A077ZH93_TRITR</name>
<dbReference type="SUPFAM" id="SSF57667">
    <property type="entry name" value="beta-beta-alpha zinc fingers"/>
    <property type="match status" value="1"/>
</dbReference>
<dbReference type="InterPro" id="IPR013087">
    <property type="entry name" value="Znf_C2H2_type"/>
</dbReference>
<protein>
    <recommendedName>
        <fullName evidence="2">C2H2-type domain-containing protein</fullName>
    </recommendedName>
</protein>
<keyword evidence="1" id="KW-0862">Zinc</keyword>
<accession>A0A077ZH93</accession>
<keyword evidence="4" id="KW-1185">Reference proteome</keyword>
<proteinExistence type="predicted"/>
<dbReference type="AlphaFoldDB" id="A0A077ZH93"/>
<dbReference type="OrthoDB" id="654211at2759"/>
<evidence type="ECO:0000259" key="2">
    <source>
        <dbReference type="PROSITE" id="PS50157"/>
    </source>
</evidence>
<organism evidence="3 4">
    <name type="scientific">Trichuris trichiura</name>
    <name type="common">Whipworm</name>
    <name type="synonym">Trichocephalus trichiurus</name>
    <dbReference type="NCBI Taxonomy" id="36087"/>
    <lineage>
        <taxon>Eukaryota</taxon>
        <taxon>Metazoa</taxon>
        <taxon>Ecdysozoa</taxon>
        <taxon>Nematoda</taxon>
        <taxon>Enoplea</taxon>
        <taxon>Dorylaimia</taxon>
        <taxon>Trichinellida</taxon>
        <taxon>Trichuridae</taxon>
        <taxon>Trichuris</taxon>
    </lineage>
</organism>
<dbReference type="GO" id="GO:0008270">
    <property type="term" value="F:zinc ion binding"/>
    <property type="evidence" value="ECO:0007669"/>
    <property type="project" value="UniProtKB-KW"/>
</dbReference>
<dbReference type="PROSITE" id="PS50157">
    <property type="entry name" value="ZINC_FINGER_C2H2_2"/>
    <property type="match status" value="1"/>
</dbReference>
<sequence length="440" mass="48852">MAKHSDIRNFCCAVCQKRFKSKGSLSYHAYSHLKNGDIDSMDWFPELITPSRRKQRSENKRKNPACGNVVPIGLDQAAVSTSGITIATETSGRSCSGSNWTTPSANTTWQNYVEDQRGIGNAQEANKQQRYCESLLSPTYAARTPYVLQNNNDALPNEQYAAANGRSSGKLFVVKCSNGQQYYMRMNANLGKIRAEELQSDEPVQADIPGHWQASTNWEQGEPDPELCFLPSYGGFPTSTPNMQINAQNNNGITEEVYTLENLQQPPIGYSPSNLSYGPPFQQGYETFQSYGTDGLESWGSITENELENLHSSRSLDSMNEAVYASYYDLGDNVFLCNTAEVEEKTAHIQAAAEADGFQHLQPSTSWSKMDEALVGPSLRNCDLLSPMANEIICEIPSTSQGNPYAYMTTPKSVQMYKQRDEMEMGDSCTFEDYFGSEGL</sequence>
<evidence type="ECO:0000256" key="1">
    <source>
        <dbReference type="PROSITE-ProRule" id="PRU00042"/>
    </source>
</evidence>
<evidence type="ECO:0000313" key="4">
    <source>
        <dbReference type="Proteomes" id="UP000030665"/>
    </source>
</evidence>
<keyword evidence="1" id="KW-0863">Zinc-finger</keyword>
<feature type="domain" description="C2H2-type" evidence="2">
    <location>
        <begin position="10"/>
        <end position="37"/>
    </location>
</feature>
<keyword evidence="1" id="KW-0479">Metal-binding</keyword>
<reference evidence="3" key="1">
    <citation type="submission" date="2014-01" db="EMBL/GenBank/DDBJ databases">
        <authorList>
            <person name="Aslett M."/>
        </authorList>
    </citation>
    <scope>NUCLEOTIDE SEQUENCE</scope>
</reference>
<evidence type="ECO:0000313" key="3">
    <source>
        <dbReference type="EMBL" id="CDW59651.1"/>
    </source>
</evidence>